<evidence type="ECO:0000313" key="2">
    <source>
        <dbReference type="Proteomes" id="UP001589793"/>
    </source>
</evidence>
<proteinExistence type="predicted"/>
<organism evidence="1 2">
    <name type="scientific">Brachybacterium hainanense</name>
    <dbReference type="NCBI Taxonomy" id="1541174"/>
    <lineage>
        <taxon>Bacteria</taxon>
        <taxon>Bacillati</taxon>
        <taxon>Actinomycetota</taxon>
        <taxon>Actinomycetes</taxon>
        <taxon>Micrococcales</taxon>
        <taxon>Dermabacteraceae</taxon>
        <taxon>Brachybacterium</taxon>
    </lineage>
</organism>
<accession>A0ABV6RC17</accession>
<evidence type="ECO:0000313" key="1">
    <source>
        <dbReference type="EMBL" id="MFC0674522.1"/>
    </source>
</evidence>
<dbReference type="EMBL" id="JBHLSV010000012">
    <property type="protein sequence ID" value="MFC0674522.1"/>
    <property type="molecule type" value="Genomic_DNA"/>
</dbReference>
<reference evidence="1 2" key="1">
    <citation type="submission" date="2024-09" db="EMBL/GenBank/DDBJ databases">
        <authorList>
            <person name="Sun Q."/>
            <person name="Mori K."/>
        </authorList>
    </citation>
    <scope>NUCLEOTIDE SEQUENCE [LARGE SCALE GENOMIC DNA]</scope>
    <source>
        <strain evidence="1 2">CICC 10874</strain>
    </source>
</reference>
<sequence length="115" mass="13162">MSGLPEEIHHAHMQAMSVVEGIVIRLRLTISGTRVEVTNSNRDRALPPGSVMISSRHAELVILAIEWADRWDELDGAVRSWILEAVDLRSTKPRSGRHRRDPWWAAHWRDANPWA</sequence>
<keyword evidence="2" id="KW-1185">Reference proteome</keyword>
<name>A0ABV6RC17_9MICO</name>
<dbReference type="Proteomes" id="UP001589793">
    <property type="component" value="Unassembled WGS sequence"/>
</dbReference>
<comment type="caution">
    <text evidence="1">The sequence shown here is derived from an EMBL/GenBank/DDBJ whole genome shotgun (WGS) entry which is preliminary data.</text>
</comment>
<dbReference type="RefSeq" id="WP_376980694.1">
    <property type="nucleotide sequence ID" value="NZ_JBHLSV010000012.1"/>
</dbReference>
<protein>
    <submittedName>
        <fullName evidence="1">Uncharacterized protein</fullName>
    </submittedName>
</protein>
<gene>
    <name evidence="1" type="ORF">ACFFF6_11205</name>
</gene>